<dbReference type="PANTHER" id="PTHR31356:SF58">
    <property type="entry name" value="CYTOCHROME C PEROXIDASE, MITOCHONDRIAL"/>
    <property type="match status" value="1"/>
</dbReference>
<reference evidence="16 17" key="1">
    <citation type="journal article" date="2020" name="G3 (Bethesda)">
        <title>Improved Reference Genome for Cyclotella cryptica CCMP332, a Model for Cell Wall Morphogenesis, Salinity Adaptation, and Lipid Production in Diatoms (Bacillariophyta).</title>
        <authorList>
            <person name="Roberts W.R."/>
            <person name="Downey K.M."/>
            <person name="Ruck E.C."/>
            <person name="Traller J.C."/>
            <person name="Alverson A.J."/>
        </authorList>
    </citation>
    <scope>NUCLEOTIDE SEQUENCE [LARGE SCALE GENOMIC DNA]</scope>
    <source>
        <strain evidence="16 17">CCMP332</strain>
    </source>
</reference>
<dbReference type="InterPro" id="IPR044831">
    <property type="entry name" value="Ccp1-like"/>
</dbReference>
<evidence type="ECO:0000256" key="10">
    <source>
        <dbReference type="ARBA" id="ARBA00039063"/>
    </source>
</evidence>
<keyword evidence="14" id="KW-0732">Signal</keyword>
<dbReference type="PROSITE" id="PS50873">
    <property type="entry name" value="PEROXIDASE_4"/>
    <property type="match status" value="1"/>
</dbReference>
<name>A0ABD3QK85_9STRA</name>
<evidence type="ECO:0000256" key="6">
    <source>
        <dbReference type="ARBA" id="ARBA00022946"/>
    </source>
</evidence>
<keyword evidence="8" id="KW-0408">Iron</keyword>
<dbReference type="GO" id="GO:0004130">
    <property type="term" value="F:cytochrome-c peroxidase activity"/>
    <property type="evidence" value="ECO:0007669"/>
    <property type="project" value="UniProtKB-EC"/>
</dbReference>
<dbReference type="AlphaFoldDB" id="A0ABD3QK85"/>
<dbReference type="InterPro" id="IPR002207">
    <property type="entry name" value="Peroxidase_I"/>
</dbReference>
<dbReference type="Proteomes" id="UP001516023">
    <property type="component" value="Unassembled WGS sequence"/>
</dbReference>
<keyword evidence="17" id="KW-1185">Reference proteome</keyword>
<evidence type="ECO:0000256" key="13">
    <source>
        <dbReference type="RuleBase" id="RU004241"/>
    </source>
</evidence>
<dbReference type="EMBL" id="JABMIG020000033">
    <property type="protein sequence ID" value="KAL3800339.1"/>
    <property type="molecule type" value="Genomic_DNA"/>
</dbReference>
<accession>A0ABD3QK85</accession>
<feature type="domain" description="Plant heme peroxidase family profile" evidence="15">
    <location>
        <begin position="164"/>
        <end position="354"/>
    </location>
</feature>
<dbReference type="GO" id="GO:0005759">
    <property type="term" value="C:mitochondrial matrix"/>
    <property type="evidence" value="ECO:0007669"/>
    <property type="project" value="UniProtKB-SubCell"/>
</dbReference>
<evidence type="ECO:0000256" key="3">
    <source>
        <dbReference type="ARBA" id="ARBA00022559"/>
    </source>
</evidence>
<dbReference type="PROSITE" id="PS00435">
    <property type="entry name" value="PEROXIDASE_1"/>
    <property type="match status" value="1"/>
</dbReference>
<proteinExistence type="inferred from homology"/>
<dbReference type="InterPro" id="IPR019794">
    <property type="entry name" value="Peroxidases_AS"/>
</dbReference>
<dbReference type="PROSITE" id="PS00436">
    <property type="entry name" value="PEROXIDASE_2"/>
    <property type="match status" value="1"/>
</dbReference>
<evidence type="ECO:0000256" key="4">
    <source>
        <dbReference type="ARBA" id="ARBA00022617"/>
    </source>
</evidence>
<evidence type="ECO:0000256" key="9">
    <source>
        <dbReference type="ARBA" id="ARBA00023128"/>
    </source>
</evidence>
<dbReference type="InterPro" id="IPR002016">
    <property type="entry name" value="Haem_peroxidase"/>
</dbReference>
<dbReference type="GO" id="GO:0005758">
    <property type="term" value="C:mitochondrial intermembrane space"/>
    <property type="evidence" value="ECO:0007669"/>
    <property type="project" value="UniProtKB-SubCell"/>
</dbReference>
<gene>
    <name evidence="16" type="ORF">HJC23_003635</name>
</gene>
<keyword evidence="6" id="KW-0809">Transit peptide</keyword>
<dbReference type="FunFam" id="1.10.420.10:FF:000009">
    <property type="entry name" value="Ascorbate peroxidase"/>
    <property type="match status" value="1"/>
</dbReference>
<dbReference type="InterPro" id="IPR010255">
    <property type="entry name" value="Haem_peroxidase_sf"/>
</dbReference>
<protein>
    <recommendedName>
        <fullName evidence="11">Cytochrome c peroxidase, mitochondrial</fullName>
        <ecNumber evidence="10">1.11.1.5</ecNumber>
    </recommendedName>
</protein>
<dbReference type="PRINTS" id="PR00459">
    <property type="entry name" value="ASPEROXIDASE"/>
</dbReference>
<dbReference type="GO" id="GO:0046872">
    <property type="term" value="F:metal ion binding"/>
    <property type="evidence" value="ECO:0007669"/>
    <property type="project" value="UniProtKB-KW"/>
</dbReference>
<sequence>MTKNNRTTLIVATATLLLFSSPHSNAFSPSAASVASRHVESESSSPIALHAHSANRRGFLATGGMMAVTSFFPQIKLAFANDGVDYKAVAKDIMDLVKDDPDKGPTLVRLAWHSSGTYDKTTGTGGSGGGTIRFKEELAHGGNAGLGDTAVKWLEPIYAKYDGLSYADLYTLSGVAAIKAMGGPTIGWSSGRVDQPVEFVTPDGRLPNADSGPALADKSDADHIRSIFYRMGFNDQEIVALSGAHALGRCHTSASGYDGPWTPTPTTFNNAYFTILTSLKWVPKDWSGPPQYVDGATGKLMMLPTDYVLLKDKSFLKWVNTYAKDAKNFDTDFATAFQKLEENGTKNLKATEWV</sequence>
<evidence type="ECO:0000256" key="2">
    <source>
        <dbReference type="ARBA" id="ARBA00004569"/>
    </source>
</evidence>
<dbReference type="PRINTS" id="PR00458">
    <property type="entry name" value="PEROXIDASE"/>
</dbReference>
<comment type="caution">
    <text evidence="16">The sequence shown here is derived from an EMBL/GenBank/DDBJ whole genome shotgun (WGS) entry which is preliminary data.</text>
</comment>
<evidence type="ECO:0000256" key="5">
    <source>
        <dbReference type="ARBA" id="ARBA00022723"/>
    </source>
</evidence>
<dbReference type="SUPFAM" id="SSF48113">
    <property type="entry name" value="Heme-dependent peroxidases"/>
    <property type="match status" value="1"/>
</dbReference>
<keyword evidence="4" id="KW-0349">Heme</keyword>
<keyword evidence="7" id="KW-0560">Oxidoreductase</keyword>
<feature type="chain" id="PRO_5044801703" description="Cytochrome c peroxidase, mitochondrial" evidence="14">
    <location>
        <begin position="27"/>
        <end position="354"/>
    </location>
</feature>
<evidence type="ECO:0000256" key="8">
    <source>
        <dbReference type="ARBA" id="ARBA00023004"/>
    </source>
</evidence>
<dbReference type="Gene3D" id="1.10.420.10">
    <property type="entry name" value="Peroxidase, domain 2"/>
    <property type="match status" value="1"/>
</dbReference>
<dbReference type="InterPro" id="IPR019793">
    <property type="entry name" value="Peroxidases_heam-ligand_BS"/>
</dbReference>
<evidence type="ECO:0000256" key="12">
    <source>
        <dbReference type="ARBA" id="ARBA00049265"/>
    </source>
</evidence>
<keyword evidence="3" id="KW-0575">Peroxidase</keyword>
<feature type="signal peptide" evidence="14">
    <location>
        <begin position="1"/>
        <end position="26"/>
    </location>
</feature>
<evidence type="ECO:0000256" key="11">
    <source>
        <dbReference type="ARBA" id="ARBA00040313"/>
    </source>
</evidence>
<comment type="similarity">
    <text evidence="13">Belongs to the peroxidase family.</text>
</comment>
<dbReference type="EC" id="1.11.1.5" evidence="10"/>
<keyword evidence="9" id="KW-0496">Mitochondrion</keyword>
<evidence type="ECO:0000259" key="15">
    <source>
        <dbReference type="PROSITE" id="PS50873"/>
    </source>
</evidence>
<evidence type="ECO:0000313" key="16">
    <source>
        <dbReference type="EMBL" id="KAL3800339.1"/>
    </source>
</evidence>
<evidence type="ECO:0000256" key="14">
    <source>
        <dbReference type="SAM" id="SignalP"/>
    </source>
</evidence>
<evidence type="ECO:0000256" key="7">
    <source>
        <dbReference type="ARBA" id="ARBA00023002"/>
    </source>
</evidence>
<dbReference type="Gene3D" id="1.10.520.10">
    <property type="match status" value="1"/>
</dbReference>
<comment type="catalytic activity">
    <reaction evidence="12">
        <text>2 Fe(II)-[cytochrome c] + H2O2 + 2 H(+) = 2 Fe(III)-[cytochrome c] + 2 H2O</text>
        <dbReference type="Rhea" id="RHEA:16581"/>
        <dbReference type="Rhea" id="RHEA-COMP:10350"/>
        <dbReference type="Rhea" id="RHEA-COMP:14399"/>
        <dbReference type="ChEBI" id="CHEBI:15377"/>
        <dbReference type="ChEBI" id="CHEBI:15378"/>
        <dbReference type="ChEBI" id="CHEBI:16240"/>
        <dbReference type="ChEBI" id="CHEBI:29033"/>
        <dbReference type="ChEBI" id="CHEBI:29034"/>
        <dbReference type="EC" id="1.11.1.5"/>
    </reaction>
</comment>
<evidence type="ECO:0000313" key="17">
    <source>
        <dbReference type="Proteomes" id="UP001516023"/>
    </source>
</evidence>
<dbReference type="PANTHER" id="PTHR31356">
    <property type="entry name" value="THYLAKOID LUMENAL 29 KDA PROTEIN, CHLOROPLASTIC-RELATED"/>
    <property type="match status" value="1"/>
</dbReference>
<comment type="subcellular location">
    <subcellularLocation>
        <location evidence="2">Mitochondrion intermembrane space</location>
    </subcellularLocation>
    <subcellularLocation>
        <location evidence="1">Mitochondrion matrix</location>
    </subcellularLocation>
</comment>
<evidence type="ECO:0000256" key="1">
    <source>
        <dbReference type="ARBA" id="ARBA00004305"/>
    </source>
</evidence>
<organism evidence="16 17">
    <name type="scientific">Cyclotella cryptica</name>
    <dbReference type="NCBI Taxonomy" id="29204"/>
    <lineage>
        <taxon>Eukaryota</taxon>
        <taxon>Sar</taxon>
        <taxon>Stramenopiles</taxon>
        <taxon>Ochrophyta</taxon>
        <taxon>Bacillariophyta</taxon>
        <taxon>Coscinodiscophyceae</taxon>
        <taxon>Thalassiosirophycidae</taxon>
        <taxon>Stephanodiscales</taxon>
        <taxon>Stephanodiscaceae</taxon>
        <taxon>Cyclotella</taxon>
    </lineage>
</organism>
<dbReference type="Pfam" id="PF00141">
    <property type="entry name" value="peroxidase"/>
    <property type="match status" value="1"/>
</dbReference>
<keyword evidence="5" id="KW-0479">Metal-binding</keyword>